<evidence type="ECO:0000313" key="3">
    <source>
        <dbReference type="Proteomes" id="UP000635565"/>
    </source>
</evidence>
<evidence type="ECO:0000313" key="2">
    <source>
        <dbReference type="EMBL" id="GHO89109.1"/>
    </source>
</evidence>
<accession>A0ABQ3VU02</accession>
<keyword evidence="1" id="KW-1133">Transmembrane helix</keyword>
<keyword evidence="1" id="KW-0472">Membrane</keyword>
<dbReference type="EMBL" id="BNJJ01000031">
    <property type="protein sequence ID" value="GHO89109.1"/>
    <property type="molecule type" value="Genomic_DNA"/>
</dbReference>
<organism evidence="2 3">
    <name type="scientific">Dictyobacter formicarum</name>
    <dbReference type="NCBI Taxonomy" id="2778368"/>
    <lineage>
        <taxon>Bacteria</taxon>
        <taxon>Bacillati</taxon>
        <taxon>Chloroflexota</taxon>
        <taxon>Ktedonobacteria</taxon>
        <taxon>Ktedonobacterales</taxon>
        <taxon>Dictyobacteraceae</taxon>
        <taxon>Dictyobacter</taxon>
    </lineage>
</organism>
<name>A0ABQ3VU02_9CHLR</name>
<evidence type="ECO:0000256" key="1">
    <source>
        <dbReference type="SAM" id="Phobius"/>
    </source>
</evidence>
<feature type="transmembrane region" description="Helical" evidence="1">
    <location>
        <begin position="16"/>
        <end position="35"/>
    </location>
</feature>
<protein>
    <submittedName>
        <fullName evidence="2">Uncharacterized protein</fullName>
    </submittedName>
</protein>
<keyword evidence="3" id="KW-1185">Reference proteome</keyword>
<dbReference type="Proteomes" id="UP000635565">
    <property type="component" value="Unassembled WGS sequence"/>
</dbReference>
<dbReference type="RefSeq" id="WP_201366642.1">
    <property type="nucleotide sequence ID" value="NZ_BNJJ01000031.1"/>
</dbReference>
<sequence>MVRKPIPVRLEGRGRFIGGLLLGVGLFWLLWLLFFHPAAVPVISHWSMSDVASPPLPAAVLQSTPLAAAGIALRTPNNSPSISQLQALQLATQAEPDATGGAKKIDTYYVLLAYTATAHNQNSASFSNLPVWLIWFQQVSQPPTNVALSTQPPQDLYLFINAQTGQVELTVWA</sequence>
<gene>
    <name evidence="2" type="ORF">KSZ_71150</name>
</gene>
<proteinExistence type="predicted"/>
<keyword evidence="1" id="KW-0812">Transmembrane</keyword>
<comment type="caution">
    <text evidence="2">The sequence shown here is derived from an EMBL/GenBank/DDBJ whole genome shotgun (WGS) entry which is preliminary data.</text>
</comment>
<reference evidence="2 3" key="1">
    <citation type="journal article" date="2021" name="Int. J. Syst. Evol. Microbiol.">
        <title>Reticulibacter mediterranei gen. nov., sp. nov., within the new family Reticulibacteraceae fam. nov., and Ktedonospora formicarum gen. nov., sp. nov., Ktedonobacter robiniae sp. nov., Dictyobacter formicarum sp. nov. and Dictyobacter arantiisoli sp. nov., belonging to the class Ktedonobacteria.</title>
        <authorList>
            <person name="Yabe S."/>
            <person name="Zheng Y."/>
            <person name="Wang C.M."/>
            <person name="Sakai Y."/>
            <person name="Abe K."/>
            <person name="Yokota A."/>
            <person name="Donadio S."/>
            <person name="Cavaletti L."/>
            <person name="Monciardini P."/>
        </authorList>
    </citation>
    <scope>NUCLEOTIDE SEQUENCE [LARGE SCALE GENOMIC DNA]</scope>
    <source>
        <strain evidence="2 3">SOSP1-9</strain>
    </source>
</reference>